<dbReference type="VEuPathDB" id="FungiDB:BO80DRAFT_257678"/>
<dbReference type="GeneID" id="37219572"/>
<evidence type="ECO:0000313" key="3">
    <source>
        <dbReference type="Proteomes" id="UP000249402"/>
    </source>
</evidence>
<dbReference type="EMBL" id="KZ824425">
    <property type="protein sequence ID" value="RAL04187.1"/>
    <property type="molecule type" value="Genomic_DNA"/>
</dbReference>
<keyword evidence="1" id="KW-0732">Signal</keyword>
<feature type="signal peptide" evidence="1">
    <location>
        <begin position="1"/>
        <end position="19"/>
    </location>
</feature>
<organism evidence="2 3">
    <name type="scientific">Aspergillus ibericus CBS 121593</name>
    <dbReference type="NCBI Taxonomy" id="1448316"/>
    <lineage>
        <taxon>Eukaryota</taxon>
        <taxon>Fungi</taxon>
        <taxon>Dikarya</taxon>
        <taxon>Ascomycota</taxon>
        <taxon>Pezizomycotina</taxon>
        <taxon>Eurotiomycetes</taxon>
        <taxon>Eurotiomycetidae</taxon>
        <taxon>Eurotiales</taxon>
        <taxon>Aspergillaceae</taxon>
        <taxon>Aspergillus</taxon>
        <taxon>Aspergillus subgen. Circumdati</taxon>
    </lineage>
</organism>
<keyword evidence="3" id="KW-1185">Reference proteome</keyword>
<reference evidence="2 3" key="1">
    <citation type="submission" date="2018-02" db="EMBL/GenBank/DDBJ databases">
        <title>The genomes of Aspergillus section Nigri reveals drivers in fungal speciation.</title>
        <authorList>
            <consortium name="DOE Joint Genome Institute"/>
            <person name="Vesth T.C."/>
            <person name="Nybo J."/>
            <person name="Theobald S."/>
            <person name="Brandl J."/>
            <person name="Frisvad J.C."/>
            <person name="Nielsen K.F."/>
            <person name="Lyhne E.K."/>
            <person name="Kogle M.E."/>
            <person name="Kuo A."/>
            <person name="Riley R."/>
            <person name="Clum A."/>
            <person name="Nolan M."/>
            <person name="Lipzen A."/>
            <person name="Salamov A."/>
            <person name="Henrissat B."/>
            <person name="Wiebenga A."/>
            <person name="De vries R.P."/>
            <person name="Grigoriev I.V."/>
            <person name="Mortensen U.H."/>
            <person name="Andersen M.R."/>
            <person name="Baker S.E."/>
        </authorList>
    </citation>
    <scope>NUCLEOTIDE SEQUENCE [LARGE SCALE GENOMIC DNA]</scope>
    <source>
        <strain evidence="2 3">CBS 121593</strain>
    </source>
</reference>
<feature type="chain" id="PRO_5017214865" evidence="1">
    <location>
        <begin position="20"/>
        <end position="140"/>
    </location>
</feature>
<accession>A0A395H8F3</accession>
<proteinExistence type="predicted"/>
<evidence type="ECO:0000256" key="1">
    <source>
        <dbReference type="SAM" id="SignalP"/>
    </source>
</evidence>
<dbReference type="Proteomes" id="UP000249402">
    <property type="component" value="Unassembled WGS sequence"/>
</dbReference>
<evidence type="ECO:0000313" key="2">
    <source>
        <dbReference type="EMBL" id="RAL04187.1"/>
    </source>
</evidence>
<dbReference type="AlphaFoldDB" id="A0A395H8F3"/>
<gene>
    <name evidence="2" type="ORF">BO80DRAFT_257678</name>
</gene>
<sequence length="140" mass="15404">MDLIVHLLYFLLRSRPVATEEAGPMIIDTQATTTLHPVVIHSWLECGFFSLLGPRHPDTRAGFSRKLLGQDDNSFSPSDQLSDVLTASALLYRIKPAISPKGYVANLASLTWSRSGLLQSLSRLSSPSRGVHKHCAFRSS</sequence>
<protein>
    <submittedName>
        <fullName evidence="2">Uncharacterized protein</fullName>
    </submittedName>
</protein>
<dbReference type="RefSeq" id="XP_025578514.1">
    <property type="nucleotide sequence ID" value="XM_025714707.1"/>
</dbReference>
<name>A0A395H8F3_9EURO</name>